<name>A0A0V1HM74_9BILA</name>
<dbReference type="AlphaFoldDB" id="A0A0V1HM74"/>
<organism evidence="1 2">
    <name type="scientific">Trichinella zimbabwensis</name>
    <dbReference type="NCBI Taxonomy" id="268475"/>
    <lineage>
        <taxon>Eukaryota</taxon>
        <taxon>Metazoa</taxon>
        <taxon>Ecdysozoa</taxon>
        <taxon>Nematoda</taxon>
        <taxon>Enoplea</taxon>
        <taxon>Dorylaimia</taxon>
        <taxon>Trichinellida</taxon>
        <taxon>Trichinellidae</taxon>
        <taxon>Trichinella</taxon>
    </lineage>
</organism>
<reference evidence="1 2" key="1">
    <citation type="submission" date="2015-01" db="EMBL/GenBank/DDBJ databases">
        <title>Evolution of Trichinella species and genotypes.</title>
        <authorList>
            <person name="Korhonen P.K."/>
            <person name="Edoardo P."/>
            <person name="Giuseppe L.R."/>
            <person name="Gasser R.B."/>
        </authorList>
    </citation>
    <scope>NUCLEOTIDE SEQUENCE [LARGE SCALE GENOMIC DNA]</scope>
    <source>
        <strain evidence="1">ISS1029</strain>
    </source>
</reference>
<accession>A0A0V1HM74</accession>
<evidence type="ECO:0000313" key="2">
    <source>
        <dbReference type="Proteomes" id="UP000055024"/>
    </source>
</evidence>
<evidence type="ECO:0000313" key="1">
    <source>
        <dbReference type="EMBL" id="KRZ10821.1"/>
    </source>
</evidence>
<proteinExistence type="predicted"/>
<sequence>MKKIFYLFFPELFEKKDSKAMGKDNFRGILMDYIKYTEELYDVRQNRCALRQKRDDENAKYREHCEQVGVYLKKK</sequence>
<dbReference type="EMBL" id="JYDP01000056">
    <property type="protein sequence ID" value="KRZ10821.1"/>
    <property type="molecule type" value="Genomic_DNA"/>
</dbReference>
<comment type="caution">
    <text evidence="1">The sequence shown here is derived from an EMBL/GenBank/DDBJ whole genome shotgun (WGS) entry which is preliminary data.</text>
</comment>
<keyword evidence="2" id="KW-1185">Reference proteome</keyword>
<gene>
    <name evidence="1" type="ORF">T11_17971</name>
</gene>
<dbReference type="Proteomes" id="UP000055024">
    <property type="component" value="Unassembled WGS sequence"/>
</dbReference>
<protein>
    <submittedName>
        <fullName evidence="1">Uncharacterized protein</fullName>
    </submittedName>
</protein>